<evidence type="ECO:0008006" key="3">
    <source>
        <dbReference type="Google" id="ProtNLM"/>
    </source>
</evidence>
<evidence type="ECO:0000313" key="1">
    <source>
        <dbReference type="EMBL" id="EPE01886.1"/>
    </source>
</evidence>
<protein>
    <recommendedName>
        <fullName evidence="3">TRASH domain-containing protein</fullName>
    </recommendedName>
</protein>
<dbReference type="eggNOG" id="ENOG5032QHS">
    <property type="taxonomic scope" value="Bacteria"/>
</dbReference>
<organism evidence="1 2">
    <name type="scientific">Sutterella wadsworthensis HGA0223</name>
    <dbReference type="NCBI Taxonomy" id="1203554"/>
    <lineage>
        <taxon>Bacteria</taxon>
        <taxon>Pseudomonadati</taxon>
        <taxon>Pseudomonadota</taxon>
        <taxon>Betaproteobacteria</taxon>
        <taxon>Burkholderiales</taxon>
        <taxon>Sutterellaceae</taxon>
        <taxon>Sutterella</taxon>
    </lineage>
</organism>
<dbReference type="EMBL" id="ATCF01000004">
    <property type="protein sequence ID" value="EPE01886.1"/>
    <property type="molecule type" value="Genomic_DNA"/>
</dbReference>
<dbReference type="GeneID" id="64062025"/>
<comment type="caution">
    <text evidence="1">The sequence shown here is derived from an EMBL/GenBank/DDBJ whole genome shotgun (WGS) entry which is preliminary data.</text>
</comment>
<dbReference type="AlphaFoldDB" id="S3BR52"/>
<accession>S3BR52</accession>
<dbReference type="STRING" id="1203554.HMPREF1476_00117"/>
<proteinExistence type="predicted"/>
<sequence length="88" mass="10063">MSRILFFLGIFIVIAVAWSISRRRSELTIKERDELEELRRTQKGRTPAAVGEPMERCAHCGTYFPKRDAVHRGGKSYCSAECRDADKS</sequence>
<dbReference type="Proteomes" id="UP000014400">
    <property type="component" value="Unassembled WGS sequence"/>
</dbReference>
<dbReference type="InterPro" id="IPR049708">
    <property type="entry name" value="PP0621-like"/>
</dbReference>
<gene>
    <name evidence="1" type="ORF">HMPREF1476_00117</name>
</gene>
<dbReference type="RefSeq" id="WP_005430918.1">
    <property type="nucleotide sequence ID" value="NZ_KE150480.1"/>
</dbReference>
<evidence type="ECO:0000313" key="2">
    <source>
        <dbReference type="Proteomes" id="UP000014400"/>
    </source>
</evidence>
<dbReference type="HOGENOM" id="CLU_168222_1_0_4"/>
<dbReference type="NCBIfam" id="NF041023">
    <property type="entry name" value="PP0621_fam"/>
    <property type="match status" value="1"/>
</dbReference>
<name>S3BR52_9BURK</name>
<keyword evidence="2" id="KW-1185">Reference proteome</keyword>
<reference evidence="1 2" key="1">
    <citation type="submission" date="2013-04" db="EMBL/GenBank/DDBJ databases">
        <title>The Genome Sequence of Sutterella wadsworthensis HGA0223.</title>
        <authorList>
            <consortium name="The Broad Institute Genomics Platform"/>
            <person name="Earl A."/>
            <person name="Ward D."/>
            <person name="Feldgarden M."/>
            <person name="Gevers D."/>
            <person name="Schmidt T.M."/>
            <person name="Dover J."/>
            <person name="Dai D."/>
            <person name="Walker B."/>
            <person name="Young S."/>
            <person name="Zeng Q."/>
            <person name="Gargeya S."/>
            <person name="Fitzgerald M."/>
            <person name="Haas B."/>
            <person name="Abouelleil A."/>
            <person name="Allen A.W."/>
            <person name="Alvarado L."/>
            <person name="Arachchi H.M."/>
            <person name="Berlin A.M."/>
            <person name="Chapman S.B."/>
            <person name="Gainer-Dewar J."/>
            <person name="Goldberg J."/>
            <person name="Griggs A."/>
            <person name="Gujja S."/>
            <person name="Hansen M."/>
            <person name="Howarth C."/>
            <person name="Imamovic A."/>
            <person name="Ireland A."/>
            <person name="Larimer J."/>
            <person name="McCowan C."/>
            <person name="Murphy C."/>
            <person name="Pearson M."/>
            <person name="Poon T.W."/>
            <person name="Priest M."/>
            <person name="Roberts A."/>
            <person name="Saif S."/>
            <person name="Shea T."/>
            <person name="Sisk P."/>
            <person name="Sykes S."/>
            <person name="Wortman J."/>
            <person name="Nusbaum C."/>
            <person name="Birren B."/>
        </authorList>
    </citation>
    <scope>NUCLEOTIDE SEQUENCE [LARGE SCALE GENOMIC DNA]</scope>
    <source>
        <strain evidence="1 2">HGA0223</strain>
    </source>
</reference>
<dbReference type="PATRIC" id="fig|1203554.3.peg.108"/>